<feature type="domain" description="Peptidase C1A papain C-terminal" evidence="8">
    <location>
        <begin position="113"/>
        <end position="329"/>
    </location>
</feature>
<dbReference type="Gene3D" id="3.90.70.10">
    <property type="entry name" value="Cysteine proteinases"/>
    <property type="match status" value="1"/>
</dbReference>
<feature type="domain" description="Cathepsin propeptide inhibitor" evidence="9">
    <location>
        <begin position="26"/>
        <end position="83"/>
    </location>
</feature>
<keyword evidence="10" id="KW-1185">Reference proteome</keyword>
<dbReference type="FunFam" id="3.90.70.10:FF:000006">
    <property type="entry name" value="Cathepsin S"/>
    <property type="match status" value="1"/>
</dbReference>
<evidence type="ECO:0000256" key="4">
    <source>
        <dbReference type="ARBA" id="ARBA00022807"/>
    </source>
</evidence>
<dbReference type="PANTHER" id="PTHR12411">
    <property type="entry name" value="CYSTEINE PROTEASE FAMILY C1-RELATED"/>
    <property type="match status" value="1"/>
</dbReference>
<dbReference type="AlphaFoldDB" id="A0AAJ7PAB6"/>
<sequence>MKLLAVLAVIGLASALSPNPNLNQHWENFKAEHNKKYESFPEELMRRLIFEENHQFIEDHNSKKEFDFYLGMNHFGDLTNKEYRERYLGYRRPENTPSKASYIFSRAEKIEDVPDQIDWRDQGFVTPVKNQGQCGSCWAFSAVGSLEGQHFKSTGKLVSLSEQNLVDCSTPEGNSGCNGGWMDQAFEYVKDNHGIDTEDSYPYVGTDGSCHFKNKSIGATLKGFMDVKEGDEEALRQAVGVAGPVSVAIDASSMLFQFYRGGVYNVPWCSTSELDHGVLVVGYGKQFQGKDFWMVKNSWGVGWGIYGYIEMSRNKGNQCGIASKASIPTV</sequence>
<evidence type="ECO:0000256" key="6">
    <source>
        <dbReference type="ARBA" id="ARBA00023157"/>
    </source>
</evidence>
<organism evidence="10 11">
    <name type="scientific">Galendromus occidentalis</name>
    <name type="common">western predatory mite</name>
    <dbReference type="NCBI Taxonomy" id="34638"/>
    <lineage>
        <taxon>Eukaryota</taxon>
        <taxon>Metazoa</taxon>
        <taxon>Ecdysozoa</taxon>
        <taxon>Arthropoda</taxon>
        <taxon>Chelicerata</taxon>
        <taxon>Arachnida</taxon>
        <taxon>Acari</taxon>
        <taxon>Parasitiformes</taxon>
        <taxon>Mesostigmata</taxon>
        <taxon>Gamasina</taxon>
        <taxon>Phytoseioidea</taxon>
        <taxon>Phytoseiidae</taxon>
        <taxon>Typhlodrominae</taxon>
        <taxon>Galendromus</taxon>
    </lineage>
</organism>
<dbReference type="Proteomes" id="UP000694867">
    <property type="component" value="Unplaced"/>
</dbReference>
<keyword evidence="6" id="KW-1015">Disulfide bond</keyword>
<dbReference type="InterPro" id="IPR038765">
    <property type="entry name" value="Papain-like_cys_pep_sf"/>
</dbReference>
<dbReference type="SMART" id="SM00848">
    <property type="entry name" value="Inhibitor_I29"/>
    <property type="match status" value="1"/>
</dbReference>
<evidence type="ECO:0000313" key="11">
    <source>
        <dbReference type="RefSeq" id="XP_018496014.1"/>
    </source>
</evidence>
<dbReference type="InterPro" id="IPR025660">
    <property type="entry name" value="Pept_his_AS"/>
</dbReference>
<evidence type="ECO:0000256" key="3">
    <source>
        <dbReference type="ARBA" id="ARBA00022801"/>
    </source>
</evidence>
<proteinExistence type="inferred from homology"/>
<evidence type="ECO:0000313" key="10">
    <source>
        <dbReference type="Proteomes" id="UP000694867"/>
    </source>
</evidence>
<dbReference type="SUPFAM" id="SSF54001">
    <property type="entry name" value="Cysteine proteinases"/>
    <property type="match status" value="1"/>
</dbReference>
<dbReference type="CDD" id="cd02248">
    <property type="entry name" value="Peptidase_C1A"/>
    <property type="match status" value="1"/>
</dbReference>
<dbReference type="InterPro" id="IPR000169">
    <property type="entry name" value="Pept_cys_AS"/>
</dbReference>
<dbReference type="KEGG" id="goe:100898858"/>
<keyword evidence="5" id="KW-0865">Zymogen</keyword>
<evidence type="ECO:0000256" key="2">
    <source>
        <dbReference type="ARBA" id="ARBA00022670"/>
    </source>
</evidence>
<keyword evidence="2" id="KW-0645">Protease</keyword>
<dbReference type="InterPro" id="IPR013128">
    <property type="entry name" value="Peptidase_C1A"/>
</dbReference>
<dbReference type="GO" id="GO:0008234">
    <property type="term" value="F:cysteine-type peptidase activity"/>
    <property type="evidence" value="ECO:0007669"/>
    <property type="project" value="UniProtKB-KW"/>
</dbReference>
<evidence type="ECO:0000256" key="5">
    <source>
        <dbReference type="ARBA" id="ARBA00023145"/>
    </source>
</evidence>
<dbReference type="GeneID" id="100898858"/>
<dbReference type="PROSITE" id="PS00639">
    <property type="entry name" value="THIOL_PROTEASE_HIS"/>
    <property type="match status" value="1"/>
</dbReference>
<feature type="signal peptide" evidence="7">
    <location>
        <begin position="1"/>
        <end position="15"/>
    </location>
</feature>
<dbReference type="PROSITE" id="PS00139">
    <property type="entry name" value="THIOL_PROTEASE_CYS"/>
    <property type="match status" value="1"/>
</dbReference>
<comment type="similarity">
    <text evidence="1">Belongs to the peptidase C1 family.</text>
</comment>
<dbReference type="Pfam" id="PF00112">
    <property type="entry name" value="Peptidase_C1"/>
    <property type="match status" value="1"/>
</dbReference>
<dbReference type="SMART" id="SM00645">
    <property type="entry name" value="Pept_C1"/>
    <property type="match status" value="1"/>
</dbReference>
<dbReference type="GO" id="GO:0006508">
    <property type="term" value="P:proteolysis"/>
    <property type="evidence" value="ECO:0007669"/>
    <property type="project" value="UniProtKB-KW"/>
</dbReference>
<evidence type="ECO:0000259" key="9">
    <source>
        <dbReference type="SMART" id="SM00848"/>
    </source>
</evidence>
<protein>
    <submittedName>
        <fullName evidence="11">Cathepsin L1</fullName>
    </submittedName>
</protein>
<evidence type="ECO:0000259" key="8">
    <source>
        <dbReference type="SMART" id="SM00645"/>
    </source>
</evidence>
<dbReference type="PRINTS" id="PR00705">
    <property type="entry name" value="PAPAIN"/>
</dbReference>
<keyword evidence="7" id="KW-0732">Signal</keyword>
<keyword evidence="4" id="KW-0788">Thiol protease</keyword>
<dbReference type="RefSeq" id="XP_018496014.1">
    <property type="nucleotide sequence ID" value="XM_018640498.1"/>
</dbReference>
<name>A0AAJ7PAB6_9ACAR</name>
<dbReference type="InterPro" id="IPR039417">
    <property type="entry name" value="Peptidase_C1A_papain-like"/>
</dbReference>
<dbReference type="InterPro" id="IPR000668">
    <property type="entry name" value="Peptidase_C1A_C"/>
</dbReference>
<keyword evidence="3" id="KW-0378">Hydrolase</keyword>
<reference evidence="11" key="1">
    <citation type="submission" date="2025-08" db="UniProtKB">
        <authorList>
            <consortium name="RefSeq"/>
        </authorList>
    </citation>
    <scope>IDENTIFICATION</scope>
</reference>
<dbReference type="InterPro" id="IPR013201">
    <property type="entry name" value="Prot_inhib_I29"/>
</dbReference>
<gene>
    <name evidence="11" type="primary">LOC100898858</name>
</gene>
<evidence type="ECO:0000256" key="7">
    <source>
        <dbReference type="SAM" id="SignalP"/>
    </source>
</evidence>
<feature type="chain" id="PRO_5042460951" evidence="7">
    <location>
        <begin position="16"/>
        <end position="330"/>
    </location>
</feature>
<accession>A0AAJ7PAB6</accession>
<dbReference type="Pfam" id="PF08246">
    <property type="entry name" value="Inhibitor_I29"/>
    <property type="match status" value="1"/>
</dbReference>
<evidence type="ECO:0000256" key="1">
    <source>
        <dbReference type="ARBA" id="ARBA00008455"/>
    </source>
</evidence>